<evidence type="ECO:0000313" key="1">
    <source>
        <dbReference type="EnsemblPlants" id="cds.evm.model.02.1058"/>
    </source>
</evidence>
<reference evidence="1" key="2">
    <citation type="submission" date="2021-03" db="UniProtKB">
        <authorList>
            <consortium name="EnsemblPlants"/>
        </authorList>
    </citation>
    <scope>IDENTIFICATION</scope>
</reference>
<reference evidence="1" key="1">
    <citation type="submission" date="2018-11" db="EMBL/GenBank/DDBJ databases">
        <authorList>
            <person name="Grassa J C."/>
        </authorList>
    </citation>
    <scope>NUCLEOTIDE SEQUENCE [LARGE SCALE GENOMIC DNA]</scope>
</reference>
<dbReference type="EMBL" id="UZAU01000155">
    <property type="status" value="NOT_ANNOTATED_CDS"/>
    <property type="molecule type" value="Genomic_DNA"/>
</dbReference>
<keyword evidence="2" id="KW-1185">Reference proteome</keyword>
<sequence length="134" mass="15593">MRLNVLLTEMGNELLLVKALGKEFMDYLGSIFLASRAILLASMDHLIHDSISNREQDELLRLPNEIEIKRTLFTMSNLKAPKPNGMSILFFKYYWIRLGGNSGRWSWISSEIEIYTRASMQLMWSLSPKDHWVV</sequence>
<accession>A0A803NS32</accession>
<dbReference type="EnsemblPlants" id="evm.model.02.1058">
    <property type="protein sequence ID" value="cds.evm.model.02.1058"/>
    <property type="gene ID" value="evm.TU.02.1058"/>
</dbReference>
<dbReference type="Proteomes" id="UP000596661">
    <property type="component" value="Chromosome 2"/>
</dbReference>
<name>A0A803NS32_CANSA</name>
<proteinExistence type="predicted"/>
<dbReference type="Gramene" id="evm.model.02.1058">
    <property type="protein sequence ID" value="cds.evm.model.02.1058"/>
    <property type="gene ID" value="evm.TU.02.1058"/>
</dbReference>
<protein>
    <submittedName>
        <fullName evidence="1">Uncharacterized protein</fullName>
    </submittedName>
</protein>
<dbReference type="AlphaFoldDB" id="A0A803NS32"/>
<evidence type="ECO:0000313" key="2">
    <source>
        <dbReference type="Proteomes" id="UP000596661"/>
    </source>
</evidence>
<organism evidence="1 2">
    <name type="scientific">Cannabis sativa</name>
    <name type="common">Hemp</name>
    <name type="synonym">Marijuana</name>
    <dbReference type="NCBI Taxonomy" id="3483"/>
    <lineage>
        <taxon>Eukaryota</taxon>
        <taxon>Viridiplantae</taxon>
        <taxon>Streptophyta</taxon>
        <taxon>Embryophyta</taxon>
        <taxon>Tracheophyta</taxon>
        <taxon>Spermatophyta</taxon>
        <taxon>Magnoliopsida</taxon>
        <taxon>eudicotyledons</taxon>
        <taxon>Gunneridae</taxon>
        <taxon>Pentapetalae</taxon>
        <taxon>rosids</taxon>
        <taxon>fabids</taxon>
        <taxon>Rosales</taxon>
        <taxon>Cannabaceae</taxon>
        <taxon>Cannabis</taxon>
    </lineage>
</organism>